<feature type="region of interest" description="Disordered" evidence="2">
    <location>
        <begin position="264"/>
        <end position="287"/>
    </location>
</feature>
<feature type="transmembrane region" description="Helical" evidence="3">
    <location>
        <begin position="437"/>
        <end position="458"/>
    </location>
</feature>
<keyword evidence="3" id="KW-0472">Membrane</keyword>
<feature type="transmembrane region" description="Helical" evidence="3">
    <location>
        <begin position="464"/>
        <end position="492"/>
    </location>
</feature>
<dbReference type="OrthoDB" id="5654034at2"/>
<proteinExistence type="predicted"/>
<feature type="coiled-coil region" evidence="1">
    <location>
        <begin position="385"/>
        <end position="440"/>
    </location>
</feature>
<dbReference type="RefSeq" id="WP_110142360.1">
    <property type="nucleotide sequence ID" value="NZ_QHJG01000012.1"/>
</dbReference>
<sequence>MSLSKLNINLLVEKITDQYINLHSSNYSALRNPCILPSPVSAVTQEVNKELTGILKIDQQESASQLISDASKNQLQCDLEEKERDHLEEQQDLLKSSLLKSHLQHINEQKIIAELEIKKAQEHIQRLQLHLKRIKEQNIINNQKKEEVTQHHSHPSTEASPHNHTHPEAIEQHVRTEHSHPEATKQDTATTHVHSETAPDSQTTHSHPNTTQHGHQTADLESQKIELIQKIHSLEINLLRVQQLNLETRLEQFKKISQEQVELTKRTDQRRERAHARAAREKARSTDDPNLLQLSQQNRNALKEAIREEHKRLNQTKEELIQKANEISYQIYLNRLENLLSSVIKVSYPEHQALKQIIQLMQAYLVTTAEENNKKAILDKEYRAKTRLMQQMRDSEKRIEQCKTSNPQLTSANLNLAEQNKQLEITIENARNHRKNLSIAGLLFLLFTGGATGTGIAIEGGLVALTSLIFAPAAVLAFVTLSLFIAALVYAIKTNIDENQLSKNKLTMEDNHAKIEQQNKDIISLENTIIPDLKSEIDATEQEISKVAKDYMNLHQQAELQLGQARKVMVIYPSSQLFTNDPLPEVTNIEAYPFLIQPTAPFMEEPIGQASTYN</sequence>
<evidence type="ECO:0000256" key="2">
    <source>
        <dbReference type="SAM" id="MobiDB-lite"/>
    </source>
</evidence>
<dbReference type="Pfam" id="PF18654">
    <property type="entry name" value="LegC3_N"/>
    <property type="match status" value="2"/>
</dbReference>
<comment type="caution">
    <text evidence="5">The sequence shown here is derived from an EMBL/GenBank/DDBJ whole genome shotgun (WGS) entry which is preliminary data.</text>
</comment>
<accession>A0A317U5D6</accession>
<feature type="coiled-coil region" evidence="1">
    <location>
        <begin position="292"/>
        <end position="330"/>
    </location>
</feature>
<feature type="domain" description="LegC3 N-terminal Legionellaceae" evidence="4">
    <location>
        <begin position="1"/>
        <end position="164"/>
    </location>
</feature>
<evidence type="ECO:0000313" key="6">
    <source>
        <dbReference type="EMBL" id="RUR22038.1"/>
    </source>
</evidence>
<dbReference type="EMBL" id="QHJG01000012">
    <property type="protein sequence ID" value="PWY56036.1"/>
    <property type="molecule type" value="Genomic_DNA"/>
</dbReference>
<keyword evidence="3" id="KW-1133">Transmembrane helix</keyword>
<dbReference type="EMBL" id="RZGX01000013">
    <property type="protein sequence ID" value="RUR22038.1"/>
    <property type="molecule type" value="Genomic_DNA"/>
</dbReference>
<evidence type="ECO:0000259" key="4">
    <source>
        <dbReference type="Pfam" id="PF18654"/>
    </source>
</evidence>
<dbReference type="Proteomes" id="UP000247152">
    <property type="component" value="Unassembled WGS sequence"/>
</dbReference>
<evidence type="ECO:0000256" key="1">
    <source>
        <dbReference type="SAM" id="Coils"/>
    </source>
</evidence>
<dbReference type="Proteomes" id="UP000287374">
    <property type="component" value="Unassembled WGS sequence"/>
</dbReference>
<organism evidence="5 7">
    <name type="scientific">Legionella qingyii</name>
    <dbReference type="NCBI Taxonomy" id="2184757"/>
    <lineage>
        <taxon>Bacteria</taxon>
        <taxon>Pseudomonadati</taxon>
        <taxon>Pseudomonadota</taxon>
        <taxon>Gammaproteobacteria</taxon>
        <taxon>Legionellales</taxon>
        <taxon>Legionellaceae</taxon>
        <taxon>Legionella</taxon>
    </lineage>
</organism>
<reference evidence="6 8" key="2">
    <citation type="submission" date="2018-12" db="EMBL/GenBank/DDBJ databases">
        <title>Legionella sp,whole genome shotgun sequence.</title>
        <authorList>
            <person name="Wu H."/>
        </authorList>
    </citation>
    <scope>NUCLEOTIDE SEQUENCE [LARGE SCALE GENOMIC DNA]</scope>
    <source>
        <strain evidence="6">Km489</strain>
        <strain evidence="8">km489</strain>
    </source>
</reference>
<feature type="region of interest" description="Disordered" evidence="2">
    <location>
        <begin position="145"/>
        <end position="218"/>
    </location>
</feature>
<evidence type="ECO:0000256" key="3">
    <source>
        <dbReference type="SAM" id="Phobius"/>
    </source>
</evidence>
<feature type="compositionally biased region" description="Polar residues" evidence="2">
    <location>
        <begin position="186"/>
        <end position="215"/>
    </location>
</feature>
<keyword evidence="3" id="KW-0812">Transmembrane</keyword>
<feature type="compositionally biased region" description="Basic and acidic residues" evidence="2">
    <location>
        <begin position="165"/>
        <end position="185"/>
    </location>
</feature>
<protein>
    <recommendedName>
        <fullName evidence="4">LegC3 N-terminal Legionellaceae domain-containing protein</fullName>
    </recommendedName>
</protein>
<evidence type="ECO:0000313" key="7">
    <source>
        <dbReference type="Proteomes" id="UP000247152"/>
    </source>
</evidence>
<feature type="domain" description="LegC3 N-terminal Legionellaceae" evidence="4">
    <location>
        <begin position="172"/>
        <end position="365"/>
    </location>
</feature>
<keyword evidence="8" id="KW-1185">Reference proteome</keyword>
<feature type="coiled-coil region" evidence="1">
    <location>
        <begin position="70"/>
        <end position="137"/>
    </location>
</feature>
<evidence type="ECO:0000313" key="5">
    <source>
        <dbReference type="EMBL" id="PWY56036.1"/>
    </source>
</evidence>
<reference evidence="5 7" key="1">
    <citation type="submission" date="2018-05" db="EMBL/GenBank/DDBJ databases">
        <title>Legionella qingyii sp.nov., whole genome shotgun sequence.</title>
        <authorList>
            <person name="Wu H."/>
            <person name="Zhu Q."/>
            <person name="Hu C."/>
        </authorList>
    </citation>
    <scope>NUCLEOTIDE SEQUENCE [LARGE SCALE GENOMIC DNA]</scope>
    <source>
        <strain evidence="5 7">HEB18</strain>
    </source>
</reference>
<feature type="coiled-coil region" evidence="1">
    <location>
        <begin position="530"/>
        <end position="557"/>
    </location>
</feature>
<dbReference type="InterPro" id="IPR041357">
    <property type="entry name" value="LegC3_N_Legionellaceae"/>
</dbReference>
<name>A0A317U5D6_9GAMM</name>
<evidence type="ECO:0000313" key="8">
    <source>
        <dbReference type="Proteomes" id="UP000287374"/>
    </source>
</evidence>
<gene>
    <name evidence="5" type="ORF">DGG96_08835</name>
    <name evidence="6" type="ORF">ELY20_10755</name>
</gene>
<feature type="compositionally biased region" description="Basic and acidic residues" evidence="2">
    <location>
        <begin position="278"/>
        <end position="287"/>
    </location>
</feature>
<dbReference type="AlphaFoldDB" id="A0A317U5D6"/>
<keyword evidence="1" id="KW-0175">Coiled coil</keyword>